<evidence type="ECO:0000259" key="5">
    <source>
        <dbReference type="Pfam" id="PF00496"/>
    </source>
</evidence>
<name>A0ABS1CSA8_9PROT</name>
<evidence type="ECO:0000313" key="6">
    <source>
        <dbReference type="EMBL" id="MBK1657345.1"/>
    </source>
</evidence>
<evidence type="ECO:0000256" key="2">
    <source>
        <dbReference type="ARBA" id="ARBA00005695"/>
    </source>
</evidence>
<dbReference type="CDD" id="cd08512">
    <property type="entry name" value="PBP2_NikA_DppA_OppA_like_7"/>
    <property type="match status" value="1"/>
</dbReference>
<dbReference type="RefSeq" id="WP_133217900.1">
    <property type="nucleotide sequence ID" value="NZ_NRSG01000015.1"/>
</dbReference>
<comment type="caution">
    <text evidence="6">The sequence shown here is derived from an EMBL/GenBank/DDBJ whole genome shotgun (WGS) entry which is preliminary data.</text>
</comment>
<keyword evidence="7" id="KW-1185">Reference proteome</keyword>
<dbReference type="InterPro" id="IPR030678">
    <property type="entry name" value="Peptide/Ni-bd"/>
</dbReference>
<accession>A0ABS1CSA8</accession>
<dbReference type="SUPFAM" id="SSF53850">
    <property type="entry name" value="Periplasmic binding protein-like II"/>
    <property type="match status" value="1"/>
</dbReference>
<evidence type="ECO:0000313" key="7">
    <source>
        <dbReference type="Proteomes" id="UP000697995"/>
    </source>
</evidence>
<comment type="subcellular location">
    <subcellularLocation>
        <location evidence="1">Periplasm</location>
    </subcellularLocation>
</comment>
<dbReference type="EMBL" id="NRSG01000015">
    <property type="protein sequence ID" value="MBK1657345.1"/>
    <property type="molecule type" value="Genomic_DNA"/>
</dbReference>
<keyword evidence="3" id="KW-0813">Transport</keyword>
<dbReference type="InterPro" id="IPR006311">
    <property type="entry name" value="TAT_signal"/>
</dbReference>
<dbReference type="Pfam" id="PF00496">
    <property type="entry name" value="SBP_bac_5"/>
    <property type="match status" value="1"/>
</dbReference>
<sequence length="537" mass="60125">MRIGRRGGLRGLAGAAALAAMPRDAGAQTRAETLRQVTGNTINTLDLTMPGATRESFGIGMQVYDRLVAFGKKPVLGGFSFDHTNIRGELAESYTVSPDGTRFTFRIRRDSKWHDGTPVTAEDVKWSLDRHVSANSLAKSQLQISNWVSPDQFRILDPMTVEAVLAKPDRRGLMNLCVPYVIMINSTLAKKHATADDPWAQQWMKENTAGGGAYTVESNRPGEQLILRRNDAWKNGPEGKLPFFRRIIAQTVPEAATRASLVERGDADLSIDLLASDVPALQQRGRVKIFSTPIANGFTHIAFNTRMAPFDNVKVRQAIGAAMPYEDMFQASIFGRGRKLYGGNWSELPPDASFPRPMPQHTDLARAKRLLTEAGFADGFRTTFSFSAGQAAAMEPLAALVKEALARIGIQVELQKMPDAQFNTAQAEKRLPMFVDGATAWLPETDYYVRLYFTRDQRWNFSNYNNPEINALTEAAQFELDPVKYEAMCRRMVGILAQEMPELFLWQPNFEAVMARNLEGFTYQYYRQIDFRDLSRA</sequence>
<dbReference type="PANTHER" id="PTHR30290:SF10">
    <property type="entry name" value="PERIPLASMIC OLIGOPEPTIDE-BINDING PROTEIN-RELATED"/>
    <property type="match status" value="1"/>
</dbReference>
<dbReference type="PROSITE" id="PS51318">
    <property type="entry name" value="TAT"/>
    <property type="match status" value="1"/>
</dbReference>
<organism evidence="6 7">
    <name type="scientific">Paracraurococcus ruber</name>
    <dbReference type="NCBI Taxonomy" id="77675"/>
    <lineage>
        <taxon>Bacteria</taxon>
        <taxon>Pseudomonadati</taxon>
        <taxon>Pseudomonadota</taxon>
        <taxon>Alphaproteobacteria</taxon>
        <taxon>Acetobacterales</taxon>
        <taxon>Roseomonadaceae</taxon>
        <taxon>Paracraurococcus</taxon>
    </lineage>
</organism>
<dbReference type="PANTHER" id="PTHR30290">
    <property type="entry name" value="PERIPLASMIC BINDING COMPONENT OF ABC TRANSPORTER"/>
    <property type="match status" value="1"/>
</dbReference>
<feature type="domain" description="Solute-binding protein family 5" evidence="5">
    <location>
        <begin position="86"/>
        <end position="456"/>
    </location>
</feature>
<reference evidence="6 7" key="1">
    <citation type="journal article" date="2020" name="Microorganisms">
        <title>Osmotic Adaptation and Compatible Solute Biosynthesis of Phototrophic Bacteria as Revealed from Genome Analyses.</title>
        <authorList>
            <person name="Imhoff J.F."/>
            <person name="Rahn T."/>
            <person name="Kunzel S."/>
            <person name="Keller A."/>
            <person name="Neulinger S.C."/>
        </authorList>
    </citation>
    <scope>NUCLEOTIDE SEQUENCE [LARGE SCALE GENOMIC DNA]</scope>
    <source>
        <strain evidence="6 7">DSM 15382</strain>
    </source>
</reference>
<dbReference type="InterPro" id="IPR039424">
    <property type="entry name" value="SBP_5"/>
</dbReference>
<evidence type="ECO:0000256" key="4">
    <source>
        <dbReference type="ARBA" id="ARBA00022729"/>
    </source>
</evidence>
<dbReference type="Gene3D" id="3.10.105.10">
    <property type="entry name" value="Dipeptide-binding Protein, Domain 3"/>
    <property type="match status" value="1"/>
</dbReference>
<dbReference type="InterPro" id="IPR000914">
    <property type="entry name" value="SBP_5_dom"/>
</dbReference>
<gene>
    <name evidence="6" type="ORF">CKO45_03760</name>
</gene>
<evidence type="ECO:0000256" key="3">
    <source>
        <dbReference type="ARBA" id="ARBA00022448"/>
    </source>
</evidence>
<proteinExistence type="inferred from homology"/>
<comment type="similarity">
    <text evidence="2">Belongs to the bacterial solute-binding protein 5 family.</text>
</comment>
<dbReference type="PIRSF" id="PIRSF002741">
    <property type="entry name" value="MppA"/>
    <property type="match status" value="1"/>
</dbReference>
<dbReference type="Gene3D" id="3.40.190.10">
    <property type="entry name" value="Periplasmic binding protein-like II"/>
    <property type="match status" value="1"/>
</dbReference>
<evidence type="ECO:0000256" key="1">
    <source>
        <dbReference type="ARBA" id="ARBA00004418"/>
    </source>
</evidence>
<protein>
    <submittedName>
        <fullName evidence="6">ABC transporter substrate-binding protein</fullName>
    </submittedName>
</protein>
<keyword evidence="4" id="KW-0732">Signal</keyword>
<dbReference type="Proteomes" id="UP000697995">
    <property type="component" value="Unassembled WGS sequence"/>
</dbReference>